<dbReference type="PRINTS" id="PR00420">
    <property type="entry name" value="RNGMNOXGNASE"/>
</dbReference>
<dbReference type="EMBL" id="WMBA01000009">
    <property type="protein sequence ID" value="MTD54014.1"/>
    <property type="molecule type" value="Genomic_DNA"/>
</dbReference>
<dbReference type="InterPro" id="IPR002938">
    <property type="entry name" value="FAD-bd"/>
</dbReference>
<dbReference type="Gene3D" id="3.30.9.10">
    <property type="entry name" value="D-Amino Acid Oxidase, subunit A, domain 2"/>
    <property type="match status" value="1"/>
</dbReference>
<dbReference type="Proteomes" id="UP000440096">
    <property type="component" value="Unassembled WGS sequence"/>
</dbReference>
<organism evidence="5 6">
    <name type="scientific">Amycolatopsis pithecellobii</name>
    <dbReference type="NCBI Taxonomy" id="664692"/>
    <lineage>
        <taxon>Bacteria</taxon>
        <taxon>Bacillati</taxon>
        <taxon>Actinomycetota</taxon>
        <taxon>Actinomycetes</taxon>
        <taxon>Pseudonocardiales</taxon>
        <taxon>Pseudonocardiaceae</taxon>
        <taxon>Amycolatopsis</taxon>
    </lineage>
</organism>
<dbReference type="NCBIfam" id="NF004780">
    <property type="entry name" value="PRK06126.1"/>
    <property type="match status" value="1"/>
</dbReference>
<dbReference type="InterPro" id="IPR050641">
    <property type="entry name" value="RIFMO-like"/>
</dbReference>
<keyword evidence="2" id="KW-0285">Flavoprotein</keyword>
<gene>
    <name evidence="5" type="ORF">GKO32_08475</name>
</gene>
<dbReference type="SUPFAM" id="SSF51905">
    <property type="entry name" value="FAD/NAD(P)-binding domain"/>
    <property type="match status" value="1"/>
</dbReference>
<dbReference type="Pfam" id="PF01494">
    <property type="entry name" value="FAD_binding_3"/>
    <property type="match status" value="1"/>
</dbReference>
<dbReference type="InterPro" id="IPR036188">
    <property type="entry name" value="FAD/NAD-bd_sf"/>
</dbReference>
<name>A0A6N7Z2H6_9PSEU</name>
<sequence length="584" mass="63773">MRGRWHRQRDARRIGRGGVVSDIDSRPEPAGQYDVLIVGGGASGLLSAIELGRWGLRCLVIDDKQGPATHPQANANASRTMEHYRRLGFAAEFRETGLPADYPTDVTYFTTFGGSEIARFRQPSRAEAVAIADSHESLRSWHTPELPHRASQLFLEPILAEHARAQRSVDVRFDRRCVDIEVVGEQVSAVVEDTRTGEQSRVRGNWLLGCDGPRSMVRRHLGVSLTGKAGVVRDFLGGQMYSIYLRAPHFWRDIQPHRTWQHWSLAEGRRSILTAINGIDTFSGHVQLAPGEEIEPEEALARVTRAFGRDTEVELISATKWTAGNHLIAERYRSGRVILVGDAAHIFTPTGGMGYNTGVDDVANLAWKLAAVQQGWGSPGLLDTYESERRPMAERTMRFSTEVADSIGGMPVPANIDDPGAAGDQARAELREKLLAHARFEYDIPGIQLGVRYTNSPITVPDGSPDTPDDPNVYLPTARPGARLPHFWLADGHALFDRLGIGFTLLTTTGDADVEAFADAARHAGIPLAILDLGHEPEAKILDAAAVLVRPDQHVAWRGDPAAVDAAAVLAVATGWSSPHSTNS</sequence>
<dbReference type="PANTHER" id="PTHR43004:SF19">
    <property type="entry name" value="BINDING MONOOXYGENASE, PUTATIVE (JCVI)-RELATED"/>
    <property type="match status" value="1"/>
</dbReference>
<reference evidence="5 6" key="1">
    <citation type="submission" date="2019-11" db="EMBL/GenBank/DDBJ databases">
        <title>Draft genome of Amycolatopsis RM579.</title>
        <authorList>
            <person name="Duangmal K."/>
            <person name="Mingma R."/>
        </authorList>
    </citation>
    <scope>NUCLEOTIDE SEQUENCE [LARGE SCALE GENOMIC DNA]</scope>
    <source>
        <strain evidence="5 6">RM579</strain>
    </source>
</reference>
<protein>
    <submittedName>
        <fullName evidence="5">FAD-binding protein</fullName>
    </submittedName>
</protein>
<dbReference type="Gene3D" id="3.40.30.120">
    <property type="match status" value="1"/>
</dbReference>
<evidence type="ECO:0000313" key="5">
    <source>
        <dbReference type="EMBL" id="MTD54014.1"/>
    </source>
</evidence>
<comment type="cofactor">
    <cofactor evidence="1">
        <name>FAD</name>
        <dbReference type="ChEBI" id="CHEBI:57692"/>
    </cofactor>
</comment>
<dbReference type="Gene3D" id="3.50.50.60">
    <property type="entry name" value="FAD/NAD(P)-binding domain"/>
    <property type="match status" value="1"/>
</dbReference>
<comment type="caution">
    <text evidence="5">The sequence shown here is derived from an EMBL/GenBank/DDBJ whole genome shotgun (WGS) entry which is preliminary data.</text>
</comment>
<evidence type="ECO:0000259" key="4">
    <source>
        <dbReference type="Pfam" id="PF01494"/>
    </source>
</evidence>
<dbReference type="Pfam" id="PF21274">
    <property type="entry name" value="Rng_hyd_C"/>
    <property type="match status" value="1"/>
</dbReference>
<evidence type="ECO:0000256" key="1">
    <source>
        <dbReference type="ARBA" id="ARBA00001974"/>
    </source>
</evidence>
<keyword evidence="3" id="KW-0274">FAD</keyword>
<accession>A0A6N7Z2H6</accession>
<feature type="domain" description="FAD-binding" evidence="4">
    <location>
        <begin position="33"/>
        <end position="400"/>
    </location>
</feature>
<dbReference type="PANTHER" id="PTHR43004">
    <property type="entry name" value="TRK SYSTEM POTASSIUM UPTAKE PROTEIN"/>
    <property type="match status" value="1"/>
</dbReference>
<dbReference type="GO" id="GO:0016709">
    <property type="term" value="F:oxidoreductase activity, acting on paired donors, with incorporation or reduction of molecular oxygen, NAD(P)H as one donor, and incorporation of one atom of oxygen"/>
    <property type="evidence" value="ECO:0007669"/>
    <property type="project" value="UniProtKB-ARBA"/>
</dbReference>
<dbReference type="GO" id="GO:0071949">
    <property type="term" value="F:FAD binding"/>
    <property type="evidence" value="ECO:0007669"/>
    <property type="project" value="InterPro"/>
</dbReference>
<evidence type="ECO:0000313" key="6">
    <source>
        <dbReference type="Proteomes" id="UP000440096"/>
    </source>
</evidence>
<evidence type="ECO:0000256" key="3">
    <source>
        <dbReference type="ARBA" id="ARBA00022827"/>
    </source>
</evidence>
<dbReference type="AlphaFoldDB" id="A0A6N7Z2H6"/>
<proteinExistence type="predicted"/>
<evidence type="ECO:0000256" key="2">
    <source>
        <dbReference type="ARBA" id="ARBA00022630"/>
    </source>
</evidence>
<keyword evidence="6" id="KW-1185">Reference proteome</keyword>